<keyword evidence="2" id="KW-1185">Reference proteome</keyword>
<dbReference type="AlphaFoldDB" id="A0A1I1AD33"/>
<gene>
    <name evidence="1" type="ORF">SAMN04488072_11827</name>
</gene>
<dbReference type="Pfam" id="PF14183">
    <property type="entry name" value="YwpF"/>
    <property type="match status" value="1"/>
</dbReference>
<organism evidence="1 2">
    <name type="scientific">Lentibacillus halodurans</name>
    <dbReference type="NCBI Taxonomy" id="237679"/>
    <lineage>
        <taxon>Bacteria</taxon>
        <taxon>Bacillati</taxon>
        <taxon>Bacillota</taxon>
        <taxon>Bacilli</taxon>
        <taxon>Bacillales</taxon>
        <taxon>Bacillaceae</taxon>
        <taxon>Lentibacillus</taxon>
    </lineage>
</organism>
<dbReference type="EMBL" id="FOJW01000018">
    <property type="protein sequence ID" value="SFB35256.1"/>
    <property type="molecule type" value="Genomic_DNA"/>
</dbReference>
<name>A0A1I1AD33_9BACI</name>
<dbReference type="RefSeq" id="WP_342028045.1">
    <property type="nucleotide sequence ID" value="NZ_FOJW01000018.1"/>
</dbReference>
<dbReference type="Proteomes" id="UP000198642">
    <property type="component" value="Unassembled WGS sequence"/>
</dbReference>
<proteinExistence type="predicted"/>
<evidence type="ECO:0000313" key="2">
    <source>
        <dbReference type="Proteomes" id="UP000198642"/>
    </source>
</evidence>
<sequence length="146" mass="16600">MGLLATGGDGVKTFKLSSLKIIDNEDADMLQQTIPLLDGLIINREDEANRWVIEAYVEQEYYDFFQNLKNNKEEVLIQVKITKESNRPATFITAITGMNKIGGKMNVLFVGTIVDQRKEIIEEKLKSLIEQGYQGEELLQTFKAQI</sequence>
<dbReference type="InterPro" id="IPR025573">
    <property type="entry name" value="YwpF"/>
</dbReference>
<protein>
    <submittedName>
        <fullName evidence="1">YwpF-like protein</fullName>
    </submittedName>
</protein>
<evidence type="ECO:0000313" key="1">
    <source>
        <dbReference type="EMBL" id="SFB35256.1"/>
    </source>
</evidence>
<reference evidence="1 2" key="1">
    <citation type="submission" date="2016-10" db="EMBL/GenBank/DDBJ databases">
        <authorList>
            <person name="de Groot N.N."/>
        </authorList>
    </citation>
    <scope>NUCLEOTIDE SEQUENCE [LARGE SCALE GENOMIC DNA]</scope>
    <source>
        <strain evidence="1 2">CGMCC 1.3702</strain>
    </source>
</reference>
<dbReference type="STRING" id="237679.SAMN04488072_11827"/>
<accession>A0A1I1AD33</accession>